<name>A0A9P8L0B6_9PEZI</name>
<proteinExistence type="predicted"/>
<evidence type="ECO:0000313" key="2">
    <source>
        <dbReference type="EMBL" id="KAH0536654.1"/>
    </source>
</evidence>
<gene>
    <name evidence="2" type="ORF">FGG08_006480</name>
</gene>
<evidence type="ECO:0000256" key="1">
    <source>
        <dbReference type="SAM" id="Phobius"/>
    </source>
</evidence>
<sequence length="365" mass="40343">MYPGLNSNVASAMVHLAASGALVLGVDFAWYTFETRRYLRLRWKSWSGPSRTGIPPAMVTYIGDSGDWAALLASAGYIQQHPVERFAGFSLCKSKGRVEDPTDLLRSRVHLDQVGSSLWIPQSQERLGVYQPIVSDQSASLLWGEHLGFQRRCSRGVISIPPNLLMSSPTLKSGLMGNAVCLAYGILARNKGLEPATLICNLKAKGSFRVWEECGCWPHPAKTLRTFYYAEFNQAFSLLGESYVTAATELAVLLADIDPALISEWLDSRFEHQDLAFNLDAHALGASQEDLQRIYRGHYAAMLISLSGYRKGTRVRPELTVFDAVCRLENAPLPSWASSDGMNARREGELDAYGPSLEHLIDSII</sequence>
<feature type="transmembrane region" description="Helical" evidence="1">
    <location>
        <begin position="12"/>
        <end position="33"/>
    </location>
</feature>
<comment type="caution">
    <text evidence="2">The sequence shown here is derived from an EMBL/GenBank/DDBJ whole genome shotgun (WGS) entry which is preliminary data.</text>
</comment>
<dbReference type="AlphaFoldDB" id="A0A9P8L0B6"/>
<organism evidence="2 3">
    <name type="scientific">Glutinoglossum americanum</name>
    <dbReference type="NCBI Taxonomy" id="1670608"/>
    <lineage>
        <taxon>Eukaryota</taxon>
        <taxon>Fungi</taxon>
        <taxon>Dikarya</taxon>
        <taxon>Ascomycota</taxon>
        <taxon>Pezizomycotina</taxon>
        <taxon>Geoglossomycetes</taxon>
        <taxon>Geoglossales</taxon>
        <taxon>Geoglossaceae</taxon>
        <taxon>Glutinoglossum</taxon>
    </lineage>
</organism>
<dbReference type="Proteomes" id="UP000698800">
    <property type="component" value="Unassembled WGS sequence"/>
</dbReference>
<keyword evidence="1" id="KW-1133">Transmembrane helix</keyword>
<keyword evidence="1" id="KW-0812">Transmembrane</keyword>
<keyword evidence="1" id="KW-0472">Membrane</keyword>
<protein>
    <submittedName>
        <fullName evidence="2">Uncharacterized protein</fullName>
    </submittedName>
</protein>
<dbReference type="EMBL" id="JAGHQL010000188">
    <property type="protein sequence ID" value="KAH0536654.1"/>
    <property type="molecule type" value="Genomic_DNA"/>
</dbReference>
<dbReference type="OrthoDB" id="2434664at2759"/>
<reference evidence="2" key="1">
    <citation type="submission" date="2021-03" db="EMBL/GenBank/DDBJ databases">
        <title>Comparative genomics and phylogenomic investigation of the class Geoglossomycetes provide insights into ecological specialization and systematics.</title>
        <authorList>
            <person name="Melie T."/>
            <person name="Pirro S."/>
            <person name="Miller A.N."/>
            <person name="Quandt A."/>
        </authorList>
    </citation>
    <scope>NUCLEOTIDE SEQUENCE</scope>
    <source>
        <strain evidence="2">GBOQ0MN5Z8</strain>
    </source>
</reference>
<keyword evidence="3" id="KW-1185">Reference proteome</keyword>
<evidence type="ECO:0000313" key="3">
    <source>
        <dbReference type="Proteomes" id="UP000698800"/>
    </source>
</evidence>
<accession>A0A9P8L0B6</accession>